<comment type="caution">
    <text evidence="1">The sequence shown here is derived from an EMBL/GenBank/DDBJ whole genome shotgun (WGS) entry which is preliminary data.</text>
</comment>
<proteinExistence type="predicted"/>
<dbReference type="Proteomes" id="UP000660265">
    <property type="component" value="Unassembled WGS sequence"/>
</dbReference>
<keyword evidence="2" id="KW-1185">Reference proteome</keyword>
<evidence type="ECO:0000313" key="2">
    <source>
        <dbReference type="Proteomes" id="UP000660265"/>
    </source>
</evidence>
<evidence type="ECO:0000313" key="1">
    <source>
        <dbReference type="EMBL" id="GGK01916.1"/>
    </source>
</evidence>
<dbReference type="InterPro" id="IPR001227">
    <property type="entry name" value="Ac_transferase_dom_sf"/>
</dbReference>
<organism evidence="1 2">
    <name type="scientific">Streptomyces camponoticapitis</name>
    <dbReference type="NCBI Taxonomy" id="1616125"/>
    <lineage>
        <taxon>Bacteria</taxon>
        <taxon>Bacillati</taxon>
        <taxon>Actinomycetota</taxon>
        <taxon>Actinomycetes</taxon>
        <taxon>Kitasatosporales</taxon>
        <taxon>Streptomycetaceae</taxon>
        <taxon>Streptomyces</taxon>
    </lineage>
</organism>
<dbReference type="SUPFAM" id="SSF52151">
    <property type="entry name" value="FabD/lysophospholipase-like"/>
    <property type="match status" value="1"/>
</dbReference>
<dbReference type="RefSeq" id="WP_189108585.1">
    <property type="nucleotide sequence ID" value="NZ_BMMV01000011.1"/>
</dbReference>
<protein>
    <submittedName>
        <fullName evidence="1">Uncharacterized protein</fullName>
    </submittedName>
</protein>
<dbReference type="Gene3D" id="3.30.70.250">
    <property type="entry name" value="Malonyl-CoA ACP transacylase, ACP-binding"/>
    <property type="match status" value="1"/>
</dbReference>
<dbReference type="EMBL" id="BMMV01000011">
    <property type="protein sequence ID" value="GGK01916.1"/>
    <property type="molecule type" value="Genomic_DNA"/>
</dbReference>
<sequence length="300" mass="32966">MNNFILFGPADATADFRGYEPILRSSATARSIYREIADVLGIPADRLLDGEVPHIHPVPLRWYRQMAAMLSVARILQDDQGAAAVYGGISLGELAALHSSGAVPTELVVNFLHERHLRDTDRDEAIGFAFVPAPVDWRYYEQPGRMTISCDYGSIFDGAGRMIMVSGLRSALESARTEGPADLQVVDRSLAHQAYHSPFREPSRQRLESLLERNSLAQPSTPVITAIPGMHALSTGAEAAKALVVSETQSLDVPGLVEALRDHGPDKVYVISSFLRQLEIDFHAPTEYLDDSWLAQKFGQ</sequence>
<gene>
    <name evidence="1" type="ORF">GCM10011583_36960</name>
</gene>
<dbReference type="InterPro" id="IPR016035">
    <property type="entry name" value="Acyl_Trfase/lysoPLipase"/>
</dbReference>
<name>A0ABQ2E994_9ACTN</name>
<reference evidence="2" key="1">
    <citation type="journal article" date="2019" name="Int. J. Syst. Evol. Microbiol.">
        <title>The Global Catalogue of Microorganisms (GCM) 10K type strain sequencing project: providing services to taxonomists for standard genome sequencing and annotation.</title>
        <authorList>
            <consortium name="The Broad Institute Genomics Platform"/>
            <consortium name="The Broad Institute Genome Sequencing Center for Infectious Disease"/>
            <person name="Wu L."/>
            <person name="Ma J."/>
        </authorList>
    </citation>
    <scope>NUCLEOTIDE SEQUENCE [LARGE SCALE GENOMIC DNA]</scope>
    <source>
        <strain evidence="2">CGMCC 4.7275</strain>
    </source>
</reference>
<accession>A0ABQ2E994</accession>
<dbReference type="Gene3D" id="3.40.366.10">
    <property type="entry name" value="Malonyl-Coenzyme A Acyl Carrier Protein, domain 2"/>
    <property type="match status" value="1"/>
</dbReference>